<dbReference type="Gene3D" id="2.130.10.10">
    <property type="entry name" value="YVTN repeat-like/Quinoprotein amine dehydrogenase"/>
    <property type="match status" value="2"/>
</dbReference>
<dbReference type="InterPro" id="IPR029030">
    <property type="entry name" value="Caspase-like_dom_sf"/>
</dbReference>
<feature type="domain" description="Peptidase C14 caspase" evidence="4">
    <location>
        <begin position="848"/>
        <end position="1080"/>
    </location>
</feature>
<name>A0A3M0GDL5_9FLAO</name>
<dbReference type="EMBL" id="REFV01000003">
    <property type="protein sequence ID" value="RMB62894.1"/>
    <property type="molecule type" value="Genomic_DNA"/>
</dbReference>
<evidence type="ECO:0000313" key="5">
    <source>
        <dbReference type="EMBL" id="RMB62894.1"/>
    </source>
</evidence>
<gene>
    <name evidence="5" type="ORF">EAX61_04780</name>
</gene>
<comment type="caution">
    <text evidence="5">The sequence shown here is derived from an EMBL/GenBank/DDBJ whole genome shotgun (WGS) entry which is preliminary data.</text>
</comment>
<dbReference type="SMART" id="SM00320">
    <property type="entry name" value="WD40"/>
    <property type="match status" value="3"/>
</dbReference>
<dbReference type="SUPFAM" id="SSF50998">
    <property type="entry name" value="Quinoprotein alcohol dehydrogenase-like"/>
    <property type="match status" value="1"/>
</dbReference>
<dbReference type="GO" id="GO:0006508">
    <property type="term" value="P:proteolysis"/>
    <property type="evidence" value="ECO:0007669"/>
    <property type="project" value="InterPro"/>
</dbReference>
<accession>A0A3M0GDL5</accession>
<dbReference type="PROSITE" id="PS50294">
    <property type="entry name" value="WD_REPEATS_REGION"/>
    <property type="match status" value="1"/>
</dbReference>
<evidence type="ECO:0000313" key="6">
    <source>
        <dbReference type="Proteomes" id="UP000281985"/>
    </source>
</evidence>
<feature type="repeat" description="WD" evidence="3">
    <location>
        <begin position="605"/>
        <end position="645"/>
    </location>
</feature>
<dbReference type="InterPro" id="IPR011047">
    <property type="entry name" value="Quinoprotein_ADH-like_sf"/>
</dbReference>
<dbReference type="GO" id="GO:0004197">
    <property type="term" value="F:cysteine-type endopeptidase activity"/>
    <property type="evidence" value="ECO:0007669"/>
    <property type="project" value="InterPro"/>
</dbReference>
<organism evidence="5 6">
    <name type="scientific">Dokdonia sinensis</name>
    <dbReference type="NCBI Taxonomy" id="2479847"/>
    <lineage>
        <taxon>Bacteria</taxon>
        <taxon>Pseudomonadati</taxon>
        <taxon>Bacteroidota</taxon>
        <taxon>Flavobacteriia</taxon>
        <taxon>Flavobacteriales</taxon>
        <taxon>Flavobacteriaceae</taxon>
        <taxon>Dokdonia</taxon>
    </lineage>
</organism>
<reference evidence="5 6" key="1">
    <citation type="submission" date="2018-10" db="EMBL/GenBank/DDBJ databases">
        <title>Dokdonia luteus sp. nov., isolated from sea water.</title>
        <authorList>
            <person name="Zhou L.Y."/>
            <person name="Du Z.J."/>
        </authorList>
    </citation>
    <scope>NUCLEOTIDE SEQUENCE [LARGE SCALE GENOMIC DNA]</scope>
    <source>
        <strain evidence="5 6">SH27</strain>
    </source>
</reference>
<dbReference type="Pfam" id="PF00656">
    <property type="entry name" value="Peptidase_C14"/>
    <property type="match status" value="1"/>
</dbReference>
<dbReference type="OrthoDB" id="9812126at2"/>
<dbReference type="Proteomes" id="UP000281985">
    <property type="component" value="Unassembled WGS sequence"/>
</dbReference>
<dbReference type="InterPro" id="IPR011600">
    <property type="entry name" value="Pept_C14_caspase"/>
</dbReference>
<dbReference type="InterPro" id="IPR015943">
    <property type="entry name" value="WD40/YVTN_repeat-like_dom_sf"/>
</dbReference>
<dbReference type="PROSITE" id="PS50082">
    <property type="entry name" value="WD_REPEATS_2"/>
    <property type="match status" value="2"/>
</dbReference>
<evidence type="ECO:0000259" key="4">
    <source>
        <dbReference type="Pfam" id="PF00656"/>
    </source>
</evidence>
<dbReference type="AlphaFoldDB" id="A0A3M0GDL5"/>
<sequence>MRRDYGNMYAFAKAYTKIVLVVMSFLGFTKLIAQESVFPTVPAHHSAYINKIVTSPNEKYVATLGSDGRIKLWATGSKNILADVPVISPTNGFFTADSKYLAVRIGGVLQMREVPSLKIVSQFVDIEGACPALEGSGFYYVENKYASTEWRIYYQKSPKSIPTVVYEEPVDRATSMISGYARWLSLSPDGSKLMFTHTDHKTFIYDLPSKEITNPMNFGYEFLPNGNVLSMAAQELQEFQFYVTDLKGKIKWNKKFALKQFKSDLERLYSISTDEERIYFATEEGLLAINYINGKELIYKDLGAVSGIGSTKKALWVGDSKEHDIELVNPKKMSERATIAFKSLITPTSLTASRDAMSFFTGDFRSKDPKMVTVTPGGVRTKEINFPIDVTKSSFGNKGKLIATSMIRERALRVYDLEKEEYTNFTAELGYNDKVVLSDDGSIAGLRGDEFISFYDIKGNRTILQSPKAKVADYNANHPIAISPDNSWAAVMVKVKRGETIYFDNYIAMFDLNKGEELYRVKYDGISGIYAISNTEYITVSNYGLKVDYFNASSGKFLSRKDIRGAFNSDINDINAQNTLLASVQAKGDRIFISDLVNGTLHFVLKGHESEIENVQFLGNDFLISSGEGNELILWDIHTGERAGNFYLFEGSKDWAFVTPQGHFDGSQTAIKTMYYVNGDAILPLEQLYEGYYIPNLLGIVLDHKRPEDNDIDLNNLKPAPFVALTYKDGSRNLTVEDDAQAEQIIASNENASLILDTQAPEDKIIEIRLYHNDKRVIGDARNLTVEDDVKDDTTQKTYNLKLLPGKNVFKAIAVNSQKTESPPAILEIVYEGKSDLPLSRGIVLHSLTIGIDTYKNGKYNLNYAKADATSFEESIKQGMMGITKSQNATFIKDTEATKEKITQALKSIAQEAQPQDIFIFYYAGHGVMNNEKEFYIVPTDVTQLYGNDTSLAQKGISASDLKELSTNILAQKQLYILDACQSAGALNTIAARGAAEEKAIAQLARSTGTHWLTASGSEQFATEFAELGHGVFTYALLEALSGKADSGDKRITVNELKAYLESRVPEISEKYKGSPQYPSSFGFGQDFPVSLTRE</sequence>
<keyword evidence="6" id="KW-1185">Reference proteome</keyword>
<evidence type="ECO:0000256" key="1">
    <source>
        <dbReference type="ARBA" id="ARBA00022574"/>
    </source>
</evidence>
<proteinExistence type="predicted"/>
<evidence type="ECO:0000256" key="3">
    <source>
        <dbReference type="PROSITE-ProRule" id="PRU00221"/>
    </source>
</evidence>
<dbReference type="PANTHER" id="PTHR22847">
    <property type="entry name" value="WD40 REPEAT PROTEIN"/>
    <property type="match status" value="1"/>
</dbReference>
<dbReference type="RefSeq" id="WP_121916527.1">
    <property type="nucleotide sequence ID" value="NZ_REFV01000003.1"/>
</dbReference>
<dbReference type="SUPFAM" id="SSF82171">
    <property type="entry name" value="DPP6 N-terminal domain-like"/>
    <property type="match status" value="1"/>
</dbReference>
<dbReference type="Pfam" id="PF00400">
    <property type="entry name" value="WD40"/>
    <property type="match status" value="1"/>
</dbReference>
<protein>
    <recommendedName>
        <fullName evidence="4">Peptidase C14 caspase domain-containing protein</fullName>
    </recommendedName>
</protein>
<keyword evidence="1 3" id="KW-0853">WD repeat</keyword>
<dbReference type="InterPro" id="IPR001680">
    <property type="entry name" value="WD40_rpt"/>
</dbReference>
<dbReference type="Gene3D" id="3.40.50.1460">
    <property type="match status" value="1"/>
</dbReference>
<dbReference type="SUPFAM" id="SSF52129">
    <property type="entry name" value="Caspase-like"/>
    <property type="match status" value="1"/>
</dbReference>
<feature type="repeat" description="WD" evidence="3">
    <location>
        <begin position="42"/>
        <end position="83"/>
    </location>
</feature>
<evidence type="ECO:0000256" key="2">
    <source>
        <dbReference type="ARBA" id="ARBA00022737"/>
    </source>
</evidence>
<keyword evidence="2" id="KW-0677">Repeat</keyword>
<dbReference type="PANTHER" id="PTHR22847:SF637">
    <property type="entry name" value="WD REPEAT DOMAIN 5B"/>
    <property type="match status" value="1"/>
</dbReference>